<accession>A0A8T0P441</accession>
<reference evidence="2" key="1">
    <citation type="submission" date="2020-05" db="EMBL/GenBank/DDBJ databases">
        <title>WGS assembly of Panicum virgatum.</title>
        <authorList>
            <person name="Lovell J.T."/>
            <person name="Jenkins J."/>
            <person name="Shu S."/>
            <person name="Juenger T.E."/>
            <person name="Schmutz J."/>
        </authorList>
    </citation>
    <scope>NUCLEOTIDE SEQUENCE</scope>
    <source>
        <strain evidence="2">AP13</strain>
    </source>
</reference>
<evidence type="ECO:0000313" key="2">
    <source>
        <dbReference type="EMBL" id="KAG2555768.1"/>
    </source>
</evidence>
<dbReference type="EMBL" id="CM029052">
    <property type="protein sequence ID" value="KAG2555768.1"/>
    <property type="molecule type" value="Genomic_DNA"/>
</dbReference>
<comment type="caution">
    <text evidence="2">The sequence shown here is derived from an EMBL/GenBank/DDBJ whole genome shotgun (WGS) entry which is preliminary data.</text>
</comment>
<feature type="compositionally biased region" description="Low complexity" evidence="1">
    <location>
        <begin position="46"/>
        <end position="61"/>
    </location>
</feature>
<sequence>MADFLGEVDGNTTRDLSSTKSFPSFSAVALVRGRRSPARSPEKASASADTPAARRCAATTAPAAPPATVHCYTNANL</sequence>
<protein>
    <submittedName>
        <fullName evidence="2">Uncharacterized protein</fullName>
    </submittedName>
</protein>
<evidence type="ECO:0000256" key="1">
    <source>
        <dbReference type="SAM" id="MobiDB-lite"/>
    </source>
</evidence>
<dbReference type="Proteomes" id="UP000823388">
    <property type="component" value="Chromosome 8N"/>
</dbReference>
<dbReference type="AlphaFoldDB" id="A0A8T0P441"/>
<feature type="region of interest" description="Disordered" evidence="1">
    <location>
        <begin position="30"/>
        <end position="61"/>
    </location>
</feature>
<proteinExistence type="predicted"/>
<organism evidence="2 3">
    <name type="scientific">Panicum virgatum</name>
    <name type="common">Blackwell switchgrass</name>
    <dbReference type="NCBI Taxonomy" id="38727"/>
    <lineage>
        <taxon>Eukaryota</taxon>
        <taxon>Viridiplantae</taxon>
        <taxon>Streptophyta</taxon>
        <taxon>Embryophyta</taxon>
        <taxon>Tracheophyta</taxon>
        <taxon>Spermatophyta</taxon>
        <taxon>Magnoliopsida</taxon>
        <taxon>Liliopsida</taxon>
        <taxon>Poales</taxon>
        <taxon>Poaceae</taxon>
        <taxon>PACMAD clade</taxon>
        <taxon>Panicoideae</taxon>
        <taxon>Panicodae</taxon>
        <taxon>Paniceae</taxon>
        <taxon>Panicinae</taxon>
        <taxon>Panicum</taxon>
        <taxon>Panicum sect. Hiantes</taxon>
    </lineage>
</organism>
<gene>
    <name evidence="2" type="ORF">PVAP13_8NG026300</name>
</gene>
<keyword evidence="3" id="KW-1185">Reference proteome</keyword>
<name>A0A8T0P441_PANVG</name>
<evidence type="ECO:0000313" key="3">
    <source>
        <dbReference type="Proteomes" id="UP000823388"/>
    </source>
</evidence>